<dbReference type="InterPro" id="IPR050266">
    <property type="entry name" value="AB_hydrolase_sf"/>
</dbReference>
<proteinExistence type="predicted"/>
<dbReference type="PANTHER" id="PTHR43798">
    <property type="entry name" value="MONOACYLGLYCEROL LIPASE"/>
    <property type="match status" value="1"/>
</dbReference>
<reference evidence="3" key="1">
    <citation type="submission" date="2018-05" db="EMBL/GenBank/DDBJ databases">
        <authorList>
            <person name="Lanie J.A."/>
            <person name="Ng W.-L."/>
            <person name="Kazmierczak K.M."/>
            <person name="Andrzejewski T.M."/>
            <person name="Davidsen T.M."/>
            <person name="Wayne K.J."/>
            <person name="Tettelin H."/>
            <person name="Glass J.I."/>
            <person name="Rusch D."/>
            <person name="Podicherti R."/>
            <person name="Tsui H.-C.T."/>
            <person name="Winkler M.E."/>
        </authorList>
    </citation>
    <scope>NUCLEOTIDE SEQUENCE</scope>
</reference>
<evidence type="ECO:0000259" key="2">
    <source>
        <dbReference type="Pfam" id="PF00561"/>
    </source>
</evidence>
<dbReference type="PRINTS" id="PR00111">
    <property type="entry name" value="ABHYDROLASE"/>
</dbReference>
<accession>A0A382NX80</accession>
<gene>
    <name evidence="3" type="ORF">METZ01_LOCUS318104</name>
</gene>
<dbReference type="SUPFAM" id="SSF53474">
    <property type="entry name" value="alpha/beta-Hydrolases"/>
    <property type="match status" value="1"/>
</dbReference>
<organism evidence="3">
    <name type="scientific">marine metagenome</name>
    <dbReference type="NCBI Taxonomy" id="408172"/>
    <lineage>
        <taxon>unclassified sequences</taxon>
        <taxon>metagenomes</taxon>
        <taxon>ecological metagenomes</taxon>
    </lineage>
</organism>
<sequence>MNERPTAVLIHGLSETRKVWRRQVSFLEPTFRVISYDVRGFGDSPTGAADGTVRQLADDLAQLLSAFETGPVWLVGFSMGGVISQRFALDFPGQTKGVVLIASSCAVGPHGQKFFEHRIQQIEKGGLQSIVETNNSDARGCFYTEDENLIEEYKELRVAAVRDPAGYLNACHAMLDIGENPLTPELNAIRCPAFIIAGEYDPYCPPKASKMIADAIPNAKLSIIENVGHCMQFEASDQLNKHITSFITSH</sequence>
<dbReference type="Pfam" id="PF00561">
    <property type="entry name" value="Abhydrolase_1"/>
    <property type="match status" value="1"/>
</dbReference>
<dbReference type="Gene3D" id="3.40.50.1820">
    <property type="entry name" value="alpha/beta hydrolase"/>
    <property type="match status" value="1"/>
</dbReference>
<dbReference type="InterPro" id="IPR000073">
    <property type="entry name" value="AB_hydrolase_1"/>
</dbReference>
<name>A0A382NX80_9ZZZZ</name>
<evidence type="ECO:0000313" key="3">
    <source>
        <dbReference type="EMBL" id="SVC65250.1"/>
    </source>
</evidence>
<evidence type="ECO:0000256" key="1">
    <source>
        <dbReference type="ARBA" id="ARBA00022801"/>
    </source>
</evidence>
<protein>
    <recommendedName>
        <fullName evidence="2">AB hydrolase-1 domain-containing protein</fullName>
    </recommendedName>
</protein>
<feature type="domain" description="AB hydrolase-1" evidence="2">
    <location>
        <begin position="8"/>
        <end position="235"/>
    </location>
</feature>
<dbReference type="GO" id="GO:0016020">
    <property type="term" value="C:membrane"/>
    <property type="evidence" value="ECO:0007669"/>
    <property type="project" value="TreeGrafter"/>
</dbReference>
<keyword evidence="1" id="KW-0378">Hydrolase</keyword>
<dbReference type="AlphaFoldDB" id="A0A382NX80"/>
<dbReference type="PANTHER" id="PTHR43798:SF31">
    <property type="entry name" value="AB HYDROLASE SUPERFAMILY PROTEIN YCLE"/>
    <property type="match status" value="1"/>
</dbReference>
<dbReference type="GO" id="GO:0016787">
    <property type="term" value="F:hydrolase activity"/>
    <property type="evidence" value="ECO:0007669"/>
    <property type="project" value="UniProtKB-KW"/>
</dbReference>
<dbReference type="EMBL" id="UINC01103113">
    <property type="protein sequence ID" value="SVC65250.1"/>
    <property type="molecule type" value="Genomic_DNA"/>
</dbReference>
<dbReference type="InterPro" id="IPR029058">
    <property type="entry name" value="AB_hydrolase_fold"/>
</dbReference>